<evidence type="ECO:0000313" key="3">
    <source>
        <dbReference type="Proteomes" id="UP000034705"/>
    </source>
</evidence>
<dbReference type="EMBL" id="LCMG01000014">
    <property type="protein sequence ID" value="KKU32641.1"/>
    <property type="molecule type" value="Genomic_DNA"/>
</dbReference>
<sequence>MRTATAYVLFALLPLASCAGLVGCEIFDDTGTDDTDTDTDDTDVPDDYTVTFDFDPVSGTPVVVTAQGDSDESCTAPCQVQVHKTGLWQITAENDVFWYISWAQKLEAKDDEATFTYEWDEDYAYGVKIEEPTQYVSDVDGYEYMIWTEIRSPDGLLSDLGHDYVALHGLPNGTIPLTGYTFDWTDEGIGGSRWTGYIQEDLEIIHWERWDLEGELLYEEDMRRVH</sequence>
<proteinExistence type="predicted"/>
<keyword evidence="1" id="KW-0732">Signal</keyword>
<accession>A0A0G1PIR4</accession>
<reference evidence="2 3" key="1">
    <citation type="journal article" date="2015" name="Nature">
        <title>rRNA introns, odd ribosomes, and small enigmatic genomes across a large radiation of phyla.</title>
        <authorList>
            <person name="Brown C.T."/>
            <person name="Hug L.A."/>
            <person name="Thomas B.C."/>
            <person name="Sharon I."/>
            <person name="Castelle C.J."/>
            <person name="Singh A."/>
            <person name="Wilkins M.J."/>
            <person name="Williams K.H."/>
            <person name="Banfield J.F."/>
        </authorList>
    </citation>
    <scope>NUCLEOTIDE SEQUENCE [LARGE SCALE GENOMIC DNA]</scope>
</reference>
<evidence type="ECO:0008006" key="4">
    <source>
        <dbReference type="Google" id="ProtNLM"/>
    </source>
</evidence>
<dbReference type="PATRIC" id="fig|1619001.3.peg.685"/>
<organism evidence="2 3">
    <name type="scientific">Candidatus Uhrbacteria bacterium GW2011_GWF2_46_218</name>
    <dbReference type="NCBI Taxonomy" id="1619001"/>
    <lineage>
        <taxon>Bacteria</taxon>
        <taxon>Candidatus Uhriibacteriota</taxon>
    </lineage>
</organism>
<feature type="signal peptide" evidence="1">
    <location>
        <begin position="1"/>
        <end position="19"/>
    </location>
</feature>
<dbReference type="Proteomes" id="UP000034705">
    <property type="component" value="Unassembled WGS sequence"/>
</dbReference>
<evidence type="ECO:0000313" key="2">
    <source>
        <dbReference type="EMBL" id="KKU32641.1"/>
    </source>
</evidence>
<dbReference type="AlphaFoldDB" id="A0A0G1PIR4"/>
<comment type="caution">
    <text evidence="2">The sequence shown here is derived from an EMBL/GenBank/DDBJ whole genome shotgun (WGS) entry which is preliminary data.</text>
</comment>
<protein>
    <recommendedName>
        <fullName evidence="4">Lipoprotein</fullName>
    </recommendedName>
</protein>
<name>A0A0G1PIR4_9BACT</name>
<evidence type="ECO:0000256" key="1">
    <source>
        <dbReference type="SAM" id="SignalP"/>
    </source>
</evidence>
<dbReference type="PROSITE" id="PS51257">
    <property type="entry name" value="PROKAR_LIPOPROTEIN"/>
    <property type="match status" value="1"/>
</dbReference>
<gene>
    <name evidence="2" type="ORF">UX45_C0014G0027</name>
</gene>
<feature type="chain" id="PRO_5002538983" description="Lipoprotein" evidence="1">
    <location>
        <begin position="20"/>
        <end position="226"/>
    </location>
</feature>